<comment type="catalytic activity">
    <reaction evidence="10 12">
        <text>dTMP + ATP = dTDP + ADP</text>
        <dbReference type="Rhea" id="RHEA:13517"/>
        <dbReference type="ChEBI" id="CHEBI:30616"/>
        <dbReference type="ChEBI" id="CHEBI:58369"/>
        <dbReference type="ChEBI" id="CHEBI:63528"/>
        <dbReference type="ChEBI" id="CHEBI:456216"/>
        <dbReference type="EC" id="2.7.4.9"/>
    </reaction>
</comment>
<organism evidence="14 15">
    <name type="scientific">Pseudidiomarina woesei</name>
    <dbReference type="NCBI Taxonomy" id="1381080"/>
    <lineage>
        <taxon>Bacteria</taxon>
        <taxon>Pseudomonadati</taxon>
        <taxon>Pseudomonadota</taxon>
        <taxon>Gammaproteobacteria</taxon>
        <taxon>Alteromonadales</taxon>
        <taxon>Idiomarinaceae</taxon>
        <taxon>Pseudidiomarina</taxon>
    </lineage>
</organism>
<feature type="binding site" evidence="12">
    <location>
        <begin position="11"/>
        <end position="18"/>
    </location>
    <ligand>
        <name>ATP</name>
        <dbReference type="ChEBI" id="CHEBI:30616"/>
    </ligand>
</feature>
<protein>
    <recommendedName>
        <fullName evidence="3 12">Thymidylate kinase</fullName>
        <ecNumber evidence="2 12">2.7.4.9</ecNumber>
    </recommendedName>
    <alternativeName>
        <fullName evidence="9 12">dTMP kinase</fullName>
    </alternativeName>
</protein>
<keyword evidence="7 12" id="KW-0418">Kinase</keyword>
<comment type="function">
    <text evidence="11 12">Phosphorylation of dTMP to form dTDP in both de novo and salvage pathways of dTTP synthesis.</text>
</comment>
<dbReference type="GO" id="GO:0006235">
    <property type="term" value="P:dTTP biosynthetic process"/>
    <property type="evidence" value="ECO:0007669"/>
    <property type="project" value="UniProtKB-UniRule"/>
</dbReference>
<evidence type="ECO:0000256" key="12">
    <source>
        <dbReference type="HAMAP-Rule" id="MF_00165"/>
    </source>
</evidence>
<evidence type="ECO:0000256" key="8">
    <source>
        <dbReference type="ARBA" id="ARBA00022840"/>
    </source>
</evidence>
<dbReference type="InterPro" id="IPR018094">
    <property type="entry name" value="Thymidylate_kinase"/>
</dbReference>
<dbReference type="SUPFAM" id="SSF52540">
    <property type="entry name" value="P-loop containing nucleoside triphosphate hydrolases"/>
    <property type="match status" value="1"/>
</dbReference>
<dbReference type="InterPro" id="IPR027417">
    <property type="entry name" value="P-loop_NTPase"/>
</dbReference>
<dbReference type="EC" id="2.7.4.9" evidence="2 12"/>
<sequence>MPVGKFIVIEGLEGAGKSSAIASVVNHLHAKGIATQTVREPGGTPLAEAIRELVKQDWEEQLTAETELLLMYASRSQLVENIIKPALARGIWVIADRHDLSSRAYQGGGRQLGDEKLTTLRQLVLGSFVPDLTLLLDVDPKKGLERARERGELDRIEQEDLAFFERTRDRYLQIAKADPSICVVNSNQPMEQVHRDLLQQLEVQLFHEMGSL</sequence>
<reference evidence="15" key="1">
    <citation type="submission" date="2015-08" db="EMBL/GenBank/DDBJ databases">
        <authorList>
            <person name="Varghese N."/>
        </authorList>
    </citation>
    <scope>NUCLEOTIDE SEQUENCE [LARGE SCALE GENOMIC DNA]</scope>
    <source>
        <strain evidence="15">DSM 27808</strain>
    </source>
</reference>
<evidence type="ECO:0000256" key="3">
    <source>
        <dbReference type="ARBA" id="ARBA00017144"/>
    </source>
</evidence>
<evidence type="ECO:0000256" key="7">
    <source>
        <dbReference type="ARBA" id="ARBA00022777"/>
    </source>
</evidence>
<evidence type="ECO:0000313" key="14">
    <source>
        <dbReference type="EMBL" id="CUA82877.1"/>
    </source>
</evidence>
<feature type="domain" description="Thymidylate kinase-like" evidence="13">
    <location>
        <begin position="9"/>
        <end position="196"/>
    </location>
</feature>
<dbReference type="GO" id="GO:0004798">
    <property type="term" value="F:dTMP kinase activity"/>
    <property type="evidence" value="ECO:0007669"/>
    <property type="project" value="UniProtKB-UniRule"/>
</dbReference>
<gene>
    <name evidence="12" type="primary">tmk</name>
    <name evidence="14" type="ORF">Ga0061064_0265</name>
</gene>
<dbReference type="FunFam" id="3.40.50.300:FF:000225">
    <property type="entry name" value="Thymidylate kinase"/>
    <property type="match status" value="1"/>
</dbReference>
<dbReference type="GO" id="GO:0005524">
    <property type="term" value="F:ATP binding"/>
    <property type="evidence" value="ECO:0007669"/>
    <property type="project" value="UniProtKB-UniRule"/>
</dbReference>
<dbReference type="GO" id="GO:0006233">
    <property type="term" value="P:dTDP biosynthetic process"/>
    <property type="evidence" value="ECO:0007669"/>
    <property type="project" value="InterPro"/>
</dbReference>
<dbReference type="Pfam" id="PF02223">
    <property type="entry name" value="Thymidylate_kin"/>
    <property type="match status" value="1"/>
</dbReference>
<evidence type="ECO:0000256" key="6">
    <source>
        <dbReference type="ARBA" id="ARBA00022741"/>
    </source>
</evidence>
<dbReference type="CDD" id="cd01672">
    <property type="entry name" value="TMPK"/>
    <property type="match status" value="1"/>
</dbReference>
<evidence type="ECO:0000256" key="1">
    <source>
        <dbReference type="ARBA" id="ARBA00009776"/>
    </source>
</evidence>
<evidence type="ECO:0000256" key="2">
    <source>
        <dbReference type="ARBA" id="ARBA00012980"/>
    </source>
</evidence>
<dbReference type="RefSeq" id="WP_055437982.1">
    <property type="nucleotide sequence ID" value="NZ_CYHB01000001.1"/>
</dbReference>
<accession>A0A0K6GVV4</accession>
<name>A0A0K6GVV4_9GAMM</name>
<dbReference type="PANTHER" id="PTHR10344">
    <property type="entry name" value="THYMIDYLATE KINASE"/>
    <property type="match status" value="1"/>
</dbReference>
<dbReference type="GO" id="GO:0006227">
    <property type="term" value="P:dUDP biosynthetic process"/>
    <property type="evidence" value="ECO:0007669"/>
    <property type="project" value="TreeGrafter"/>
</dbReference>
<dbReference type="OrthoDB" id="9774907at2"/>
<keyword evidence="15" id="KW-1185">Reference proteome</keyword>
<dbReference type="HAMAP" id="MF_00165">
    <property type="entry name" value="Thymidylate_kinase"/>
    <property type="match status" value="1"/>
</dbReference>
<keyword evidence="5 12" id="KW-0545">Nucleotide biosynthesis</keyword>
<dbReference type="Proteomes" id="UP000182598">
    <property type="component" value="Unassembled WGS sequence"/>
</dbReference>
<dbReference type="PANTHER" id="PTHR10344:SF4">
    <property type="entry name" value="UMP-CMP KINASE 2, MITOCHONDRIAL"/>
    <property type="match status" value="1"/>
</dbReference>
<keyword evidence="6 12" id="KW-0547">Nucleotide-binding</keyword>
<keyword evidence="8 12" id="KW-0067">ATP-binding</keyword>
<dbReference type="EMBL" id="CYHB01000001">
    <property type="protein sequence ID" value="CUA82877.1"/>
    <property type="molecule type" value="Genomic_DNA"/>
</dbReference>
<evidence type="ECO:0000313" key="15">
    <source>
        <dbReference type="Proteomes" id="UP000182598"/>
    </source>
</evidence>
<dbReference type="GO" id="GO:0005829">
    <property type="term" value="C:cytosol"/>
    <property type="evidence" value="ECO:0007669"/>
    <property type="project" value="TreeGrafter"/>
</dbReference>
<proteinExistence type="inferred from homology"/>
<evidence type="ECO:0000256" key="10">
    <source>
        <dbReference type="ARBA" id="ARBA00048743"/>
    </source>
</evidence>
<evidence type="ECO:0000256" key="11">
    <source>
        <dbReference type="ARBA" id="ARBA00057735"/>
    </source>
</evidence>
<dbReference type="InterPro" id="IPR039430">
    <property type="entry name" value="Thymidylate_kin-like_dom"/>
</dbReference>
<dbReference type="NCBIfam" id="TIGR00041">
    <property type="entry name" value="DTMP_kinase"/>
    <property type="match status" value="1"/>
</dbReference>
<dbReference type="Gene3D" id="3.40.50.300">
    <property type="entry name" value="P-loop containing nucleotide triphosphate hydrolases"/>
    <property type="match status" value="1"/>
</dbReference>
<dbReference type="AlphaFoldDB" id="A0A0K6GVV4"/>
<evidence type="ECO:0000259" key="13">
    <source>
        <dbReference type="Pfam" id="PF02223"/>
    </source>
</evidence>
<evidence type="ECO:0000256" key="4">
    <source>
        <dbReference type="ARBA" id="ARBA00022679"/>
    </source>
</evidence>
<evidence type="ECO:0000256" key="9">
    <source>
        <dbReference type="ARBA" id="ARBA00029962"/>
    </source>
</evidence>
<evidence type="ECO:0000256" key="5">
    <source>
        <dbReference type="ARBA" id="ARBA00022727"/>
    </source>
</evidence>
<comment type="similarity">
    <text evidence="1 12">Belongs to the thymidylate kinase family.</text>
</comment>
<keyword evidence="4 12" id="KW-0808">Transferase</keyword>